<protein>
    <recommendedName>
        <fullName evidence="3">Reverse transcriptase domain-containing protein</fullName>
    </recommendedName>
</protein>
<organism evidence="1 2">
    <name type="scientific">Limosa lapponica baueri</name>
    <dbReference type="NCBI Taxonomy" id="1758121"/>
    <lineage>
        <taxon>Eukaryota</taxon>
        <taxon>Metazoa</taxon>
        <taxon>Chordata</taxon>
        <taxon>Craniata</taxon>
        <taxon>Vertebrata</taxon>
        <taxon>Euteleostomi</taxon>
        <taxon>Archelosauria</taxon>
        <taxon>Archosauria</taxon>
        <taxon>Dinosauria</taxon>
        <taxon>Saurischia</taxon>
        <taxon>Theropoda</taxon>
        <taxon>Coelurosauria</taxon>
        <taxon>Aves</taxon>
        <taxon>Neognathae</taxon>
        <taxon>Neoaves</taxon>
        <taxon>Charadriiformes</taxon>
        <taxon>Scolopacidae</taxon>
        <taxon>Limosa</taxon>
    </lineage>
</organism>
<dbReference type="PANTHER" id="PTHR33395:SF22">
    <property type="entry name" value="REVERSE TRANSCRIPTASE DOMAIN-CONTAINING PROTEIN"/>
    <property type="match status" value="1"/>
</dbReference>
<dbReference type="GO" id="GO:0007508">
    <property type="term" value="P:larval heart development"/>
    <property type="evidence" value="ECO:0007669"/>
    <property type="project" value="TreeGrafter"/>
</dbReference>
<dbReference type="PANTHER" id="PTHR33395">
    <property type="entry name" value="TRANSCRIPTASE, PUTATIVE-RELATED-RELATED"/>
    <property type="match status" value="1"/>
</dbReference>
<proteinExistence type="predicted"/>
<evidence type="ECO:0000313" key="1">
    <source>
        <dbReference type="EMBL" id="PKU40035.1"/>
    </source>
</evidence>
<keyword evidence="2" id="KW-1185">Reference proteome</keyword>
<dbReference type="GO" id="GO:0031012">
    <property type="term" value="C:extracellular matrix"/>
    <property type="evidence" value="ECO:0007669"/>
    <property type="project" value="TreeGrafter"/>
</dbReference>
<sequence length="134" mass="15382">MHGLLSQEQIVCLKEVELQWGGQQFGKGSSEQEGSQMMKTTRVFPLFLNSQEKRSWRTGEVPEDWRKVHVTPVFKKGKKENLRNYKSVSLIANPEKVMEQLILDVISKHVEEKEVIRNGQHGFIKGTTCLTSLL</sequence>
<evidence type="ECO:0000313" key="2">
    <source>
        <dbReference type="Proteomes" id="UP000233556"/>
    </source>
</evidence>
<name>A0A2I0U1X4_LIMLA</name>
<gene>
    <name evidence="1" type="ORF">llap_9664</name>
</gene>
<reference evidence="2" key="1">
    <citation type="submission" date="2017-11" db="EMBL/GenBank/DDBJ databases">
        <authorList>
            <person name="Lima N.C."/>
            <person name="Parody-Merino A.M."/>
            <person name="Battley P.F."/>
            <person name="Fidler A.E."/>
            <person name="Prosdocimi F."/>
        </authorList>
    </citation>
    <scope>NUCLEOTIDE SEQUENCE [LARGE SCALE GENOMIC DNA]</scope>
</reference>
<dbReference type="GO" id="GO:0061343">
    <property type="term" value="P:cell adhesion involved in heart morphogenesis"/>
    <property type="evidence" value="ECO:0007669"/>
    <property type="project" value="TreeGrafter"/>
</dbReference>
<dbReference type="OrthoDB" id="416454at2759"/>
<evidence type="ECO:0008006" key="3">
    <source>
        <dbReference type="Google" id="ProtNLM"/>
    </source>
</evidence>
<reference evidence="2" key="2">
    <citation type="submission" date="2017-12" db="EMBL/GenBank/DDBJ databases">
        <title>Genome sequence of the Bar-tailed Godwit (Limosa lapponica baueri).</title>
        <authorList>
            <person name="Lima N.C.B."/>
            <person name="Parody-Merino A.M."/>
            <person name="Battley P.F."/>
            <person name="Fidler A.E."/>
            <person name="Prosdocimi F."/>
        </authorList>
    </citation>
    <scope>NUCLEOTIDE SEQUENCE [LARGE SCALE GENOMIC DNA]</scope>
</reference>
<dbReference type="AlphaFoldDB" id="A0A2I0U1X4"/>
<dbReference type="EMBL" id="KZ506354">
    <property type="protein sequence ID" value="PKU40035.1"/>
    <property type="molecule type" value="Genomic_DNA"/>
</dbReference>
<dbReference type="Proteomes" id="UP000233556">
    <property type="component" value="Unassembled WGS sequence"/>
</dbReference>
<accession>A0A2I0U1X4</accession>